<gene>
    <name evidence="2" type="ORF">SAMN05421668_102162</name>
</gene>
<proteinExistence type="predicted"/>
<dbReference type="EMBL" id="FPAI01000002">
    <property type="protein sequence ID" value="SFS42848.1"/>
    <property type="molecule type" value="Genomic_DNA"/>
</dbReference>
<evidence type="ECO:0000256" key="1">
    <source>
        <dbReference type="SAM" id="Phobius"/>
    </source>
</evidence>
<evidence type="ECO:0000313" key="2">
    <source>
        <dbReference type="EMBL" id="SFS42848.1"/>
    </source>
</evidence>
<dbReference type="OrthoDB" id="9946083at2"/>
<dbReference type="RefSeq" id="WP_062319162.1">
    <property type="nucleotide sequence ID" value="NZ_BJWJ01000012.1"/>
</dbReference>
<evidence type="ECO:0008006" key="4">
    <source>
        <dbReference type="Google" id="ProtNLM"/>
    </source>
</evidence>
<keyword evidence="1" id="KW-0812">Transmembrane</keyword>
<feature type="transmembrane region" description="Helical" evidence="1">
    <location>
        <begin position="12"/>
        <end position="32"/>
    </location>
</feature>
<sequence length="114" mass="13659">MSLLKNTKGFLLLEALFVLTLLTMIIFIHLPLQQKIAYQQSIERERLSLYHQFYDYILVEEYDEVVTLASYVIVIERESIDNYVKVTGHYLNRSNKKEVMTIYYVPKQQRVYDD</sequence>
<dbReference type="AlphaFoldDB" id="A0A1I6PRY2"/>
<organism evidence="2 3">
    <name type="scientific">Halolactibacillus miurensis</name>
    <dbReference type="NCBI Taxonomy" id="306541"/>
    <lineage>
        <taxon>Bacteria</taxon>
        <taxon>Bacillati</taxon>
        <taxon>Bacillota</taxon>
        <taxon>Bacilli</taxon>
        <taxon>Bacillales</taxon>
        <taxon>Bacillaceae</taxon>
        <taxon>Halolactibacillus</taxon>
    </lineage>
</organism>
<name>A0A1I6PRY2_9BACI</name>
<evidence type="ECO:0000313" key="3">
    <source>
        <dbReference type="Proteomes" id="UP000199139"/>
    </source>
</evidence>
<keyword evidence="1" id="KW-0472">Membrane</keyword>
<accession>A0A1I6PRY2</accession>
<reference evidence="2 3" key="1">
    <citation type="submission" date="2016-10" db="EMBL/GenBank/DDBJ databases">
        <authorList>
            <person name="de Groot N.N."/>
        </authorList>
    </citation>
    <scope>NUCLEOTIDE SEQUENCE [LARGE SCALE GENOMIC DNA]</scope>
    <source>
        <strain evidence="2 3">DSM 17074</strain>
    </source>
</reference>
<keyword evidence="1" id="KW-1133">Transmembrane helix</keyword>
<protein>
    <recommendedName>
        <fullName evidence="4">Competence protein ComGE</fullName>
    </recommendedName>
</protein>
<dbReference type="Proteomes" id="UP000199139">
    <property type="component" value="Unassembled WGS sequence"/>
</dbReference>
<dbReference type="STRING" id="306541.SAMN05421668_102162"/>